<feature type="signal peptide" evidence="1">
    <location>
        <begin position="1"/>
        <end position="27"/>
    </location>
</feature>
<evidence type="ECO:0000313" key="3">
    <source>
        <dbReference type="Proteomes" id="UP000548632"/>
    </source>
</evidence>
<dbReference type="EMBL" id="JABVCQ010000002">
    <property type="protein sequence ID" value="MBB1124869.1"/>
    <property type="molecule type" value="Genomic_DNA"/>
</dbReference>
<evidence type="ECO:0000256" key="1">
    <source>
        <dbReference type="SAM" id="SignalP"/>
    </source>
</evidence>
<dbReference type="AlphaFoldDB" id="A0A839HCV8"/>
<sequence length="305" mass="33323">MQQTRYHQLSVKLLSILALITSSSAIARQSPFDDDAVVCPHGVTNCGEPIAQPNYGQATCGNNQVLVQSYMINRDGSESTAPNNVPVQQWTLAPGAYQLWVHGGIGGIARIAFNAGGARQIISAGITPNCTPSPSPVFTIPNGSIGSDFSVEQLISGMTCGTHAFIHERGFIICAAASANNTVGYELYFDGKLVSSPDPGPDKRYTRQQAQENCDWNMETKPQFHIRCVYNGEVLGDRPGRTAQPGVGYELYFDGKLVSSPDPGPKHRYTRQQAQENCNWNMETKPQFHIRCIYNGEVLGDRRGR</sequence>
<reference evidence="2 3" key="1">
    <citation type="journal article" date="2020" name="Arch. Microbiol.">
        <title>The genome sequence of the giant phototrophic gammaproteobacterium Thiospirillum jenense gives insight into its physiological properties and phylogenetic relationships.</title>
        <authorList>
            <person name="Imhoff J.F."/>
            <person name="Meyer T.E."/>
            <person name="Kyndt J.A."/>
        </authorList>
    </citation>
    <scope>NUCLEOTIDE SEQUENCE [LARGE SCALE GENOMIC DNA]</scope>
    <source>
        <strain evidence="2 3">DSM 216</strain>
    </source>
</reference>
<proteinExistence type="predicted"/>
<protein>
    <submittedName>
        <fullName evidence="2">Uncharacterized protein</fullName>
    </submittedName>
</protein>
<keyword evidence="3" id="KW-1185">Reference proteome</keyword>
<comment type="caution">
    <text evidence="2">The sequence shown here is derived from an EMBL/GenBank/DDBJ whole genome shotgun (WGS) entry which is preliminary data.</text>
</comment>
<evidence type="ECO:0000313" key="2">
    <source>
        <dbReference type="EMBL" id="MBB1124869.1"/>
    </source>
</evidence>
<gene>
    <name evidence="2" type="ORF">HUK38_01310</name>
</gene>
<dbReference type="Proteomes" id="UP000548632">
    <property type="component" value="Unassembled WGS sequence"/>
</dbReference>
<dbReference type="RefSeq" id="WP_182581970.1">
    <property type="nucleotide sequence ID" value="NZ_JABVCQ010000002.1"/>
</dbReference>
<organism evidence="2 3">
    <name type="scientific">Thiospirillum jenense</name>
    <dbReference type="NCBI Taxonomy" id="1653858"/>
    <lineage>
        <taxon>Bacteria</taxon>
        <taxon>Pseudomonadati</taxon>
        <taxon>Pseudomonadota</taxon>
        <taxon>Gammaproteobacteria</taxon>
        <taxon>Chromatiales</taxon>
        <taxon>Chromatiaceae</taxon>
        <taxon>Thiospirillum</taxon>
    </lineage>
</organism>
<accession>A0A839HCV8</accession>
<keyword evidence="1" id="KW-0732">Signal</keyword>
<feature type="chain" id="PRO_5032621968" evidence="1">
    <location>
        <begin position="28"/>
        <end position="305"/>
    </location>
</feature>
<name>A0A839HCV8_9GAMM</name>